<dbReference type="Gene3D" id="2.160.20.20">
    <property type="match status" value="1"/>
</dbReference>
<reference evidence="3" key="1">
    <citation type="journal article" date="2022" name="Cell">
        <title>Design, construction, and in vivo augmentation of a complex gut microbiome.</title>
        <authorList>
            <person name="Cheng A.G."/>
            <person name="Ho P.Y."/>
            <person name="Aranda-Diaz A."/>
            <person name="Jain S."/>
            <person name="Yu F.B."/>
            <person name="Meng X."/>
            <person name="Wang M."/>
            <person name="Iakiviak M."/>
            <person name="Nagashima K."/>
            <person name="Zhao A."/>
            <person name="Murugkar P."/>
            <person name="Patil A."/>
            <person name="Atabakhsh K."/>
            <person name="Weakley A."/>
            <person name="Yan J."/>
            <person name="Brumbaugh A.R."/>
            <person name="Higginbottom S."/>
            <person name="Dimas A."/>
            <person name="Shiver A.L."/>
            <person name="Deutschbauer A."/>
            <person name="Neff N."/>
            <person name="Sonnenburg J.L."/>
            <person name="Huang K.C."/>
            <person name="Fischbach M.A."/>
        </authorList>
    </citation>
    <scope>NUCLEOTIDE SEQUENCE</scope>
    <source>
        <strain evidence="3">DSM 19829</strain>
    </source>
</reference>
<protein>
    <recommendedName>
        <fullName evidence="5">Carbohydrate-binding domain-containing protein</fullName>
    </recommendedName>
</protein>
<organism evidence="3 4">
    <name type="scientific">Ruminococcus gauvreauii</name>
    <dbReference type="NCBI Taxonomy" id="438033"/>
    <lineage>
        <taxon>Bacteria</taxon>
        <taxon>Bacillati</taxon>
        <taxon>Bacillota</taxon>
        <taxon>Clostridia</taxon>
        <taxon>Eubacteriales</taxon>
        <taxon>Oscillospiraceae</taxon>
        <taxon>Ruminococcus</taxon>
    </lineage>
</organism>
<feature type="compositionally biased region" description="Basic and acidic residues" evidence="1">
    <location>
        <begin position="66"/>
        <end position="76"/>
    </location>
</feature>
<sequence length="582" mass="59294">MKKKYAALILGMMLGIAVTGCSNNTEEGKQTAQTEEHAQEESITGEVKSTDEKSITVILTNPSSAGEEKGSGEEKTVLITEDTQVVRSQGPGKADEKTAPEKPEGDGMPDDAGEKPNDGEVPGEPPAGEKPEDEITWEDIREGDTVAITLDADGNAVKVTVRSDDLGQGMGQALNSSSTGSIPLAGVYTVDGEDASSEDQTYDSEDANENTVLVTNGGNLTMSGAKLGKTGDTTSEDESNFYAVNAVAAATADSAIALSDTEITSDAKGANAVFATGSNAVVRADHITIHTTADSSRGLDATYGGSVTAENIDITTEGAHSAALATDRGEGTIKASNGTVSTSGEGSPCIYSTGDISAENITGKAAGAQTMVIEGKNSITIEGCDLSGAGENGVMLYQSTSGDAAEGTSVLSAKDSAITTTSDGPMFYVTNTEARVDLNNVSLNYSSGVLISASGNETNNWGTPGNNGGNLTFTAANQVLNGSVLCDEISTVSMKLSGSTRFAGSIDADHTGNVQISMDTGSTWNVAGDSYVTVITDGDTSLSNIESNGHTIYYDASADGNEWLDGSTITLPGGGSLTPAVG</sequence>
<feature type="compositionally biased region" description="Basic and acidic residues" evidence="1">
    <location>
        <begin position="26"/>
        <end position="40"/>
    </location>
</feature>
<evidence type="ECO:0000313" key="3">
    <source>
        <dbReference type="EMBL" id="UWP58961.1"/>
    </source>
</evidence>
<name>A0ABY5VFB1_9FIRM</name>
<feature type="signal peptide" evidence="2">
    <location>
        <begin position="1"/>
        <end position="22"/>
    </location>
</feature>
<keyword evidence="2" id="KW-0732">Signal</keyword>
<dbReference type="EMBL" id="CP102290">
    <property type="protein sequence ID" value="UWP58961.1"/>
    <property type="molecule type" value="Genomic_DNA"/>
</dbReference>
<proteinExistence type="predicted"/>
<accession>A0ABY5VFB1</accession>
<dbReference type="InterPro" id="IPR012332">
    <property type="entry name" value="Autotransporter_pectin_lyase_C"/>
</dbReference>
<feature type="region of interest" description="Disordered" evidence="1">
    <location>
        <begin position="25"/>
        <end position="133"/>
    </location>
</feature>
<gene>
    <name evidence="3" type="ORF">NQ502_16550</name>
</gene>
<dbReference type="PROSITE" id="PS51257">
    <property type="entry name" value="PROKAR_LIPOPROTEIN"/>
    <property type="match status" value="1"/>
</dbReference>
<evidence type="ECO:0000256" key="1">
    <source>
        <dbReference type="SAM" id="MobiDB-lite"/>
    </source>
</evidence>
<evidence type="ECO:0000313" key="4">
    <source>
        <dbReference type="Proteomes" id="UP001060164"/>
    </source>
</evidence>
<dbReference type="Proteomes" id="UP001060164">
    <property type="component" value="Chromosome"/>
</dbReference>
<dbReference type="RefSeq" id="WP_044982948.1">
    <property type="nucleotide sequence ID" value="NZ_CABLBR010000001.1"/>
</dbReference>
<evidence type="ECO:0008006" key="5">
    <source>
        <dbReference type="Google" id="ProtNLM"/>
    </source>
</evidence>
<evidence type="ECO:0000256" key="2">
    <source>
        <dbReference type="SAM" id="SignalP"/>
    </source>
</evidence>
<feature type="chain" id="PRO_5047390627" description="Carbohydrate-binding domain-containing protein" evidence="2">
    <location>
        <begin position="23"/>
        <end position="582"/>
    </location>
</feature>
<keyword evidence="4" id="KW-1185">Reference proteome</keyword>
<feature type="compositionally biased region" description="Basic and acidic residues" evidence="1">
    <location>
        <begin position="93"/>
        <end position="105"/>
    </location>
</feature>